<keyword evidence="2" id="KW-0238">DNA-binding</keyword>
<dbReference type="PROSITE" id="PS50949">
    <property type="entry name" value="HTH_GNTR"/>
    <property type="match status" value="1"/>
</dbReference>
<name>A0A2G6E489_9BACT</name>
<protein>
    <recommendedName>
        <fullName evidence="4">HTH gntR-type domain-containing protein</fullName>
    </recommendedName>
</protein>
<evidence type="ECO:0000256" key="3">
    <source>
        <dbReference type="ARBA" id="ARBA00023163"/>
    </source>
</evidence>
<organism evidence="5 6">
    <name type="scientific">candidate division KSB3 bacterium</name>
    <dbReference type="NCBI Taxonomy" id="2044937"/>
    <lineage>
        <taxon>Bacteria</taxon>
        <taxon>candidate division KSB3</taxon>
    </lineage>
</organism>
<gene>
    <name evidence="5" type="ORF">CSB45_09365</name>
</gene>
<dbReference type="Pfam" id="PF07729">
    <property type="entry name" value="FCD"/>
    <property type="match status" value="1"/>
</dbReference>
<keyword evidence="1" id="KW-0805">Transcription regulation</keyword>
<accession>A0A2G6E489</accession>
<dbReference type="SUPFAM" id="SSF48008">
    <property type="entry name" value="GntR ligand-binding domain-like"/>
    <property type="match status" value="1"/>
</dbReference>
<sequence>MIYSYSFYCNTPVKRGVWVYCLDDRHTMITPRSIQTIAEQIVHELRRDILAGILKEDEPLREQDLSERFGVSRGPIRAALQELAREGLAIAVPNIGVRVAPPPHAELRPVISQIRRSIECFVLEKVFDTLDEKRITQFEDILKALYAACEQKDIQMLQNHERRFHSTFLELYGERRLYNIWHSTFTWMIFSDDRYEDTMRSYYEHKELLAAIRNRDMAKAIEWIELHIQ</sequence>
<evidence type="ECO:0000313" key="6">
    <source>
        <dbReference type="Proteomes" id="UP000229740"/>
    </source>
</evidence>
<comment type="caution">
    <text evidence="5">The sequence shown here is derived from an EMBL/GenBank/DDBJ whole genome shotgun (WGS) entry which is preliminary data.</text>
</comment>
<dbReference type="PANTHER" id="PTHR43537:SF5">
    <property type="entry name" value="UXU OPERON TRANSCRIPTIONAL REGULATOR"/>
    <property type="match status" value="1"/>
</dbReference>
<dbReference type="SMART" id="SM00345">
    <property type="entry name" value="HTH_GNTR"/>
    <property type="match status" value="1"/>
</dbReference>
<evidence type="ECO:0000313" key="5">
    <source>
        <dbReference type="EMBL" id="PID56864.1"/>
    </source>
</evidence>
<dbReference type="InterPro" id="IPR036388">
    <property type="entry name" value="WH-like_DNA-bd_sf"/>
</dbReference>
<reference evidence="5 6" key="1">
    <citation type="submission" date="2017-10" db="EMBL/GenBank/DDBJ databases">
        <title>Novel microbial diversity and functional potential in the marine mammal oral microbiome.</title>
        <authorList>
            <person name="Dudek N.K."/>
            <person name="Sun C.L."/>
            <person name="Burstein D."/>
            <person name="Kantor R.S."/>
            <person name="Aliaga Goltsman D.S."/>
            <person name="Bik E.M."/>
            <person name="Thomas B.C."/>
            <person name="Banfield J.F."/>
            <person name="Relman D.A."/>
        </authorList>
    </citation>
    <scope>NUCLEOTIDE SEQUENCE [LARGE SCALE GENOMIC DNA]</scope>
    <source>
        <strain evidence="5">DOLZORAL124_49_17</strain>
    </source>
</reference>
<dbReference type="Gene3D" id="1.10.10.10">
    <property type="entry name" value="Winged helix-like DNA-binding domain superfamily/Winged helix DNA-binding domain"/>
    <property type="match status" value="1"/>
</dbReference>
<dbReference type="SUPFAM" id="SSF46785">
    <property type="entry name" value="Winged helix' DNA-binding domain"/>
    <property type="match status" value="1"/>
</dbReference>
<dbReference type="PRINTS" id="PR00035">
    <property type="entry name" value="HTHGNTR"/>
</dbReference>
<dbReference type="PANTHER" id="PTHR43537">
    <property type="entry name" value="TRANSCRIPTIONAL REGULATOR, GNTR FAMILY"/>
    <property type="match status" value="1"/>
</dbReference>
<feature type="domain" description="HTH gntR-type" evidence="4">
    <location>
        <begin position="35"/>
        <end position="102"/>
    </location>
</feature>
<dbReference type="InterPro" id="IPR000524">
    <property type="entry name" value="Tscrpt_reg_HTH_GntR"/>
</dbReference>
<dbReference type="GO" id="GO:0003700">
    <property type="term" value="F:DNA-binding transcription factor activity"/>
    <property type="evidence" value="ECO:0007669"/>
    <property type="project" value="InterPro"/>
</dbReference>
<dbReference type="EMBL" id="PDPS01000030">
    <property type="protein sequence ID" value="PID56864.1"/>
    <property type="molecule type" value="Genomic_DNA"/>
</dbReference>
<dbReference type="Gene3D" id="1.20.120.530">
    <property type="entry name" value="GntR ligand-binding domain-like"/>
    <property type="match status" value="1"/>
</dbReference>
<dbReference type="InterPro" id="IPR011711">
    <property type="entry name" value="GntR_C"/>
</dbReference>
<dbReference type="InterPro" id="IPR008920">
    <property type="entry name" value="TF_FadR/GntR_C"/>
</dbReference>
<evidence type="ECO:0000256" key="2">
    <source>
        <dbReference type="ARBA" id="ARBA00023125"/>
    </source>
</evidence>
<dbReference type="InterPro" id="IPR036390">
    <property type="entry name" value="WH_DNA-bd_sf"/>
</dbReference>
<keyword evidence="3" id="KW-0804">Transcription</keyword>
<proteinExistence type="predicted"/>
<dbReference type="Pfam" id="PF00392">
    <property type="entry name" value="GntR"/>
    <property type="match status" value="1"/>
</dbReference>
<evidence type="ECO:0000259" key="4">
    <source>
        <dbReference type="PROSITE" id="PS50949"/>
    </source>
</evidence>
<dbReference type="GO" id="GO:0003677">
    <property type="term" value="F:DNA binding"/>
    <property type="evidence" value="ECO:0007669"/>
    <property type="project" value="UniProtKB-KW"/>
</dbReference>
<evidence type="ECO:0000256" key="1">
    <source>
        <dbReference type="ARBA" id="ARBA00023015"/>
    </source>
</evidence>
<dbReference type="CDD" id="cd07377">
    <property type="entry name" value="WHTH_GntR"/>
    <property type="match status" value="1"/>
</dbReference>
<dbReference type="Proteomes" id="UP000229740">
    <property type="component" value="Unassembled WGS sequence"/>
</dbReference>
<dbReference type="AlphaFoldDB" id="A0A2G6E489"/>